<sequence length="70" mass="7951">MHEQFPGVKDMATDTFLRICQKCSKKMVVLQPGETSPFVNQVIEAIPRETADLDVLQLCNFYEAMGRMIS</sequence>
<gene>
    <name evidence="1" type="primary">XPO1_6</name>
    <name evidence="1" type="ORF">FOZ63_021621</name>
</gene>
<proteinExistence type="predicted"/>
<protein>
    <submittedName>
        <fullName evidence="1">Exportin-1</fullName>
    </submittedName>
</protein>
<reference evidence="1 2" key="1">
    <citation type="submission" date="2020-04" db="EMBL/GenBank/DDBJ databases">
        <title>Perkinsus olseni comparative genomics.</title>
        <authorList>
            <person name="Bogema D.R."/>
        </authorList>
    </citation>
    <scope>NUCLEOTIDE SEQUENCE [LARGE SCALE GENOMIC DNA]</scope>
    <source>
        <strain evidence="1 2">ATCC PRA-207</strain>
    </source>
</reference>
<organism evidence="1 2">
    <name type="scientific">Perkinsus olseni</name>
    <name type="common">Perkinsus atlanticus</name>
    <dbReference type="NCBI Taxonomy" id="32597"/>
    <lineage>
        <taxon>Eukaryota</taxon>
        <taxon>Sar</taxon>
        <taxon>Alveolata</taxon>
        <taxon>Perkinsozoa</taxon>
        <taxon>Perkinsea</taxon>
        <taxon>Perkinsida</taxon>
        <taxon>Perkinsidae</taxon>
        <taxon>Perkinsus</taxon>
    </lineage>
</organism>
<dbReference type="InterPro" id="IPR011989">
    <property type="entry name" value="ARM-like"/>
</dbReference>
<accession>A0A7J6QN21</accession>
<dbReference type="Gene3D" id="1.25.10.10">
    <property type="entry name" value="Leucine-rich Repeat Variant"/>
    <property type="match status" value="1"/>
</dbReference>
<dbReference type="AlphaFoldDB" id="A0A7J6QN21"/>
<keyword evidence="2" id="KW-1185">Reference proteome</keyword>
<evidence type="ECO:0000313" key="1">
    <source>
        <dbReference type="EMBL" id="KAF4709602.1"/>
    </source>
</evidence>
<dbReference type="OMA" id="REPYICE"/>
<comment type="caution">
    <text evidence="1">The sequence shown here is derived from an EMBL/GenBank/DDBJ whole genome shotgun (WGS) entry which is preliminary data.</text>
</comment>
<name>A0A7J6QN21_PEROL</name>
<feature type="non-terminal residue" evidence="1">
    <location>
        <position position="1"/>
    </location>
</feature>
<dbReference type="Proteomes" id="UP000553632">
    <property type="component" value="Unassembled WGS sequence"/>
</dbReference>
<dbReference type="EMBL" id="JABANO010031844">
    <property type="protein sequence ID" value="KAF4709602.1"/>
    <property type="molecule type" value="Genomic_DNA"/>
</dbReference>
<evidence type="ECO:0000313" key="2">
    <source>
        <dbReference type="Proteomes" id="UP000553632"/>
    </source>
</evidence>